<evidence type="ECO:0000313" key="1">
    <source>
        <dbReference type="EMBL" id="CAI37547.1"/>
    </source>
</evidence>
<name>Q4JUG0_CORJK</name>
<organism evidence="1 2">
    <name type="scientific">Corynebacterium jeikeium (strain K411)</name>
    <dbReference type="NCBI Taxonomy" id="306537"/>
    <lineage>
        <taxon>Bacteria</taxon>
        <taxon>Bacillati</taxon>
        <taxon>Actinomycetota</taxon>
        <taxon>Actinomycetes</taxon>
        <taxon>Mycobacteriales</taxon>
        <taxon>Corynebacteriaceae</taxon>
        <taxon>Corynebacterium</taxon>
    </lineage>
</organism>
<accession>Q4JUG0</accession>
<sequence>MLGGRNVASIIATISCLATIGGLTACSEEKPEPYLIGVPEKSEDEAPMPERYADAFGRYLVRELNADDRKGERQPAPADQRVRQLRTGDINVTFGCTGELLGLLDRNRAMELRQELKKADSEGDVSKRDADKKFLVYDALLSSLPQEIGASLPGDATPCSDSSLPQNAVVLYAKRVMGREELGKLNSVAVGTSMEMLGA</sequence>
<keyword evidence="2" id="KW-1185">Reference proteome</keyword>
<dbReference type="STRING" id="306537.jk1374"/>
<evidence type="ECO:0000313" key="2">
    <source>
        <dbReference type="Proteomes" id="UP000000545"/>
    </source>
</evidence>
<gene>
    <name evidence="1" type="ordered locus">jk1374</name>
</gene>
<dbReference type="KEGG" id="cjk:jk1374"/>
<dbReference type="Proteomes" id="UP000000545">
    <property type="component" value="Chromosome"/>
</dbReference>
<dbReference type="HOGENOM" id="CLU_084708_2_0_11"/>
<dbReference type="EMBL" id="CR931997">
    <property type="protein sequence ID" value="CAI37547.1"/>
    <property type="molecule type" value="Genomic_DNA"/>
</dbReference>
<reference evidence="1 2" key="1">
    <citation type="journal article" date="2005" name="J. Bacteriol.">
        <title>Complete genome sequence and analysis of the multiresistant nosocomial pathogen Corynebacterium jeikeium K411, a lipid-requiring bacterium of the human skin flora.</title>
        <authorList>
            <person name="Tauch A."/>
            <person name="Kaiser O."/>
            <person name="Hain T."/>
            <person name="Goesmann A."/>
            <person name="Weisshaar B."/>
            <person name="Albersmeier A."/>
            <person name="Bekel T."/>
            <person name="Bischoff N."/>
            <person name="Brune I."/>
            <person name="Chakraborty T."/>
            <person name="Kalinowski J."/>
            <person name="Meyer F."/>
            <person name="Rupp O."/>
            <person name="Schneiker S."/>
            <person name="Viehoever P."/>
            <person name="Puehler A."/>
        </authorList>
    </citation>
    <scope>NUCLEOTIDE SEQUENCE [LARGE SCALE GENOMIC DNA]</scope>
    <source>
        <strain evidence="1 2">K411</strain>
    </source>
</reference>
<dbReference type="PROSITE" id="PS51257">
    <property type="entry name" value="PROKAR_LIPOPROTEIN"/>
    <property type="match status" value="1"/>
</dbReference>
<protein>
    <submittedName>
        <fullName evidence="1">Putative secreted protein</fullName>
    </submittedName>
</protein>
<dbReference type="AlphaFoldDB" id="Q4JUG0"/>
<proteinExistence type="predicted"/>